<dbReference type="Gene3D" id="2.60.40.10">
    <property type="entry name" value="Immunoglobulins"/>
    <property type="match status" value="1"/>
</dbReference>
<comment type="caution">
    <text evidence="3">The sequence shown here is derived from an EMBL/GenBank/DDBJ whole genome shotgun (WGS) entry which is preliminary data.</text>
</comment>
<dbReference type="Pfam" id="PF01833">
    <property type="entry name" value="TIG"/>
    <property type="match status" value="1"/>
</dbReference>
<organism evidence="3 4">
    <name type="scientific">Candidatus Vogelbacteria bacterium RIFOXYD1_FULL_46_19</name>
    <dbReference type="NCBI Taxonomy" id="1802439"/>
    <lineage>
        <taxon>Bacteria</taxon>
        <taxon>Candidatus Vogeliibacteriota</taxon>
    </lineage>
</organism>
<evidence type="ECO:0000313" key="4">
    <source>
        <dbReference type="Proteomes" id="UP000177838"/>
    </source>
</evidence>
<dbReference type="Proteomes" id="UP000177838">
    <property type="component" value="Unassembled WGS sequence"/>
</dbReference>
<evidence type="ECO:0000259" key="2">
    <source>
        <dbReference type="Pfam" id="PF01833"/>
    </source>
</evidence>
<dbReference type="InterPro" id="IPR002909">
    <property type="entry name" value="IPT_dom"/>
</dbReference>
<dbReference type="STRING" id="1802439.A2589_00445"/>
<evidence type="ECO:0000313" key="3">
    <source>
        <dbReference type="EMBL" id="OHA60135.1"/>
    </source>
</evidence>
<dbReference type="EMBL" id="MHTK01000002">
    <property type="protein sequence ID" value="OHA60135.1"/>
    <property type="molecule type" value="Genomic_DNA"/>
</dbReference>
<feature type="compositionally biased region" description="Low complexity" evidence="1">
    <location>
        <begin position="155"/>
        <end position="166"/>
    </location>
</feature>
<accession>A0A1G2QHT9</accession>
<proteinExistence type="predicted"/>
<dbReference type="SUPFAM" id="SSF81296">
    <property type="entry name" value="E set domains"/>
    <property type="match status" value="1"/>
</dbReference>
<dbReference type="InterPro" id="IPR014756">
    <property type="entry name" value="Ig_E-set"/>
</dbReference>
<dbReference type="InterPro" id="IPR036365">
    <property type="entry name" value="PGBD-like_sf"/>
</dbReference>
<reference evidence="3 4" key="1">
    <citation type="journal article" date="2016" name="Nat. Commun.">
        <title>Thousands of microbial genomes shed light on interconnected biogeochemical processes in an aquifer system.</title>
        <authorList>
            <person name="Anantharaman K."/>
            <person name="Brown C.T."/>
            <person name="Hug L.A."/>
            <person name="Sharon I."/>
            <person name="Castelle C.J."/>
            <person name="Probst A.J."/>
            <person name="Thomas B.C."/>
            <person name="Singh A."/>
            <person name="Wilkins M.J."/>
            <person name="Karaoz U."/>
            <person name="Brodie E.L."/>
            <person name="Williams K.H."/>
            <person name="Hubbard S.S."/>
            <person name="Banfield J.F."/>
        </authorList>
    </citation>
    <scope>NUCLEOTIDE SEQUENCE [LARGE SCALE GENOMIC DNA]</scope>
</reference>
<evidence type="ECO:0000256" key="1">
    <source>
        <dbReference type="SAM" id="MobiDB-lite"/>
    </source>
</evidence>
<dbReference type="SUPFAM" id="SSF47090">
    <property type="entry name" value="PGBD-like"/>
    <property type="match status" value="1"/>
</dbReference>
<feature type="domain" description="IPT/TIG" evidence="2">
    <location>
        <begin position="193"/>
        <end position="224"/>
    </location>
</feature>
<protein>
    <recommendedName>
        <fullName evidence="2">IPT/TIG domain-containing protein</fullName>
    </recommendedName>
</protein>
<gene>
    <name evidence="3" type="ORF">A2589_00445</name>
</gene>
<dbReference type="Gene3D" id="1.10.101.10">
    <property type="entry name" value="PGBD-like superfamily/PGBD"/>
    <property type="match status" value="1"/>
</dbReference>
<dbReference type="InterPro" id="IPR036366">
    <property type="entry name" value="PGBDSf"/>
</dbReference>
<sequence length="288" mass="30581">MVMKFYLTTFFIAAFLLLALLPVPLEAALNRNLSLGSSGSDVWELQKLLNRDLATIIAGSGPGSSGLETVFFGPLTQLAVSRFQEKYAPEVLHPLGLSRGTGYVGQLTRQKLNSLLGAGAGATLAIPSASMPVYIPPLPPPIPTSELGSDEKSPTKPSSTTKKSTTASEIDLLNQTAQSLAGLTAPERSKFMSVVSISPTSGGPGTTVTIKGHGFSENSNKVYLGYDIKDKVRSTKDGTEIKVKIENPFTDGDYKTRASGQGSLEIPLGIMVENNTGISNHFIFTLKF</sequence>
<dbReference type="InterPro" id="IPR013783">
    <property type="entry name" value="Ig-like_fold"/>
</dbReference>
<name>A0A1G2QHT9_9BACT</name>
<dbReference type="AlphaFoldDB" id="A0A1G2QHT9"/>
<feature type="region of interest" description="Disordered" evidence="1">
    <location>
        <begin position="137"/>
        <end position="166"/>
    </location>
</feature>